<sequence>MNNMRLVCFTVVVICVHFLETLSAENLENVCDKDIPSRPAPRSSKFGISKVVVHLMPKVCTEGEFHDWFECRSCADGTFMTRTMAEAREHVSCQECYQPREDQFEIVVEPCTKTRDSYIMCEDGYYRSVVPGKPCQSQCSRCDVCGLGINMFKNHAGRECSGYQNTVCCPHENMGVENNSCIVKTTATKMATTATTTMTTLETTDTELLPDLPLLDTPSTAPQFIARPKIIILGNLLILAKQAILYRSVQEEKYVML</sequence>
<feature type="repeat" description="TNFR-Cys" evidence="1">
    <location>
        <begin position="120"/>
        <end position="168"/>
    </location>
</feature>
<evidence type="ECO:0000259" key="3">
    <source>
        <dbReference type="PROSITE" id="PS50050"/>
    </source>
</evidence>
<protein>
    <recommendedName>
        <fullName evidence="3">TNFR-Cys domain-containing protein</fullName>
    </recommendedName>
</protein>
<dbReference type="PROSITE" id="PS50050">
    <property type="entry name" value="TNFR_NGFR_2"/>
    <property type="match status" value="1"/>
</dbReference>
<evidence type="ECO:0000313" key="4">
    <source>
        <dbReference type="EMBL" id="CAL1533226.1"/>
    </source>
</evidence>
<gene>
    <name evidence="4" type="ORF">GSLYS_00007244001</name>
</gene>
<feature type="signal peptide" evidence="2">
    <location>
        <begin position="1"/>
        <end position="24"/>
    </location>
</feature>
<keyword evidence="5" id="KW-1185">Reference proteome</keyword>
<evidence type="ECO:0000313" key="5">
    <source>
        <dbReference type="Proteomes" id="UP001497497"/>
    </source>
</evidence>
<dbReference type="InterPro" id="IPR001368">
    <property type="entry name" value="TNFR/NGFR_Cys_rich_reg"/>
</dbReference>
<comment type="caution">
    <text evidence="4">The sequence shown here is derived from an EMBL/GenBank/DDBJ whole genome shotgun (WGS) entry which is preliminary data.</text>
</comment>
<reference evidence="4 5" key="1">
    <citation type="submission" date="2024-04" db="EMBL/GenBank/DDBJ databases">
        <authorList>
            <consortium name="Genoscope - CEA"/>
            <person name="William W."/>
        </authorList>
    </citation>
    <scope>NUCLEOTIDE SEQUENCE [LARGE SCALE GENOMIC DNA]</scope>
</reference>
<dbReference type="Proteomes" id="UP001497497">
    <property type="component" value="Unassembled WGS sequence"/>
</dbReference>
<feature type="domain" description="TNFR-Cys" evidence="3">
    <location>
        <begin position="120"/>
        <end position="168"/>
    </location>
</feature>
<dbReference type="EMBL" id="CAXITT010000138">
    <property type="protein sequence ID" value="CAL1533226.1"/>
    <property type="molecule type" value="Genomic_DNA"/>
</dbReference>
<name>A0AAV2HGX5_LYMST</name>
<dbReference type="AlphaFoldDB" id="A0AAV2HGX5"/>
<organism evidence="4 5">
    <name type="scientific">Lymnaea stagnalis</name>
    <name type="common">Great pond snail</name>
    <name type="synonym">Helix stagnalis</name>
    <dbReference type="NCBI Taxonomy" id="6523"/>
    <lineage>
        <taxon>Eukaryota</taxon>
        <taxon>Metazoa</taxon>
        <taxon>Spiralia</taxon>
        <taxon>Lophotrochozoa</taxon>
        <taxon>Mollusca</taxon>
        <taxon>Gastropoda</taxon>
        <taxon>Heterobranchia</taxon>
        <taxon>Euthyneura</taxon>
        <taxon>Panpulmonata</taxon>
        <taxon>Hygrophila</taxon>
        <taxon>Lymnaeoidea</taxon>
        <taxon>Lymnaeidae</taxon>
        <taxon>Lymnaea</taxon>
    </lineage>
</organism>
<evidence type="ECO:0000256" key="1">
    <source>
        <dbReference type="PROSITE-ProRule" id="PRU00206"/>
    </source>
</evidence>
<keyword evidence="2" id="KW-0732">Signal</keyword>
<feature type="chain" id="PRO_5043785638" description="TNFR-Cys domain-containing protein" evidence="2">
    <location>
        <begin position="25"/>
        <end position="257"/>
    </location>
</feature>
<evidence type="ECO:0000256" key="2">
    <source>
        <dbReference type="SAM" id="SignalP"/>
    </source>
</evidence>
<accession>A0AAV2HGX5</accession>
<proteinExistence type="predicted"/>
<comment type="caution">
    <text evidence="1">Lacks conserved residue(s) required for the propagation of feature annotation.</text>
</comment>